<feature type="region of interest" description="Disordered" evidence="1">
    <location>
        <begin position="1"/>
        <end position="99"/>
    </location>
</feature>
<gene>
    <name evidence="2" type="ORF">EAI_08006</name>
</gene>
<dbReference type="AlphaFoldDB" id="E2B6L9"/>
<name>E2B6L9_HARSA</name>
<protein>
    <submittedName>
        <fullName evidence="2">Uncharacterized protein</fullName>
    </submittedName>
</protein>
<evidence type="ECO:0000256" key="1">
    <source>
        <dbReference type="SAM" id="MobiDB-lite"/>
    </source>
</evidence>
<evidence type="ECO:0000313" key="3">
    <source>
        <dbReference type="Proteomes" id="UP000008237"/>
    </source>
</evidence>
<accession>E2B6L9</accession>
<sequence length="99" mass="10856">MKVGNDQEENGPNRGARAVSREKGRPPVGWTPAEGRKSHPYRAVDLMSSRVTQGGHPTGDSTPRDRDPTTGRGVRGAKGRTPRPPREQLLIRGPLLRKQ</sequence>
<reference evidence="2 3" key="1">
    <citation type="journal article" date="2010" name="Science">
        <title>Genomic comparison of the ants Camponotus floridanus and Harpegnathos saltator.</title>
        <authorList>
            <person name="Bonasio R."/>
            <person name="Zhang G."/>
            <person name="Ye C."/>
            <person name="Mutti N.S."/>
            <person name="Fang X."/>
            <person name="Qin N."/>
            <person name="Donahue G."/>
            <person name="Yang P."/>
            <person name="Li Q."/>
            <person name="Li C."/>
            <person name="Zhang P."/>
            <person name="Huang Z."/>
            <person name="Berger S.L."/>
            <person name="Reinberg D."/>
            <person name="Wang J."/>
            <person name="Liebig J."/>
        </authorList>
    </citation>
    <scope>NUCLEOTIDE SEQUENCE [LARGE SCALE GENOMIC DNA]</scope>
    <source>
        <strain evidence="2 3">R22 G/1</strain>
    </source>
</reference>
<keyword evidence="3" id="KW-1185">Reference proteome</keyword>
<organism evidence="3">
    <name type="scientific">Harpegnathos saltator</name>
    <name type="common">Jerdon's jumping ant</name>
    <dbReference type="NCBI Taxonomy" id="610380"/>
    <lineage>
        <taxon>Eukaryota</taxon>
        <taxon>Metazoa</taxon>
        <taxon>Ecdysozoa</taxon>
        <taxon>Arthropoda</taxon>
        <taxon>Hexapoda</taxon>
        <taxon>Insecta</taxon>
        <taxon>Pterygota</taxon>
        <taxon>Neoptera</taxon>
        <taxon>Endopterygota</taxon>
        <taxon>Hymenoptera</taxon>
        <taxon>Apocrita</taxon>
        <taxon>Aculeata</taxon>
        <taxon>Formicoidea</taxon>
        <taxon>Formicidae</taxon>
        <taxon>Ponerinae</taxon>
        <taxon>Ponerini</taxon>
        <taxon>Harpegnathos</taxon>
    </lineage>
</organism>
<evidence type="ECO:0000313" key="2">
    <source>
        <dbReference type="EMBL" id="EFN88662.1"/>
    </source>
</evidence>
<dbReference type="InParanoid" id="E2B6L9"/>
<dbReference type="Proteomes" id="UP000008237">
    <property type="component" value="Unassembled WGS sequence"/>
</dbReference>
<proteinExistence type="predicted"/>
<dbReference type="EMBL" id="GL445995">
    <property type="protein sequence ID" value="EFN88662.1"/>
    <property type="molecule type" value="Genomic_DNA"/>
</dbReference>